<dbReference type="KEGG" id="rix:RO1_42130"/>
<name>D4L438_9FIRM</name>
<accession>D4L438</accession>
<dbReference type="AlphaFoldDB" id="D4L438"/>
<organism evidence="1 2">
    <name type="scientific">Roseburia intestinalis XB6B4</name>
    <dbReference type="NCBI Taxonomy" id="718255"/>
    <lineage>
        <taxon>Bacteria</taxon>
        <taxon>Bacillati</taxon>
        <taxon>Bacillota</taxon>
        <taxon>Clostridia</taxon>
        <taxon>Lachnospirales</taxon>
        <taxon>Lachnospiraceae</taxon>
        <taxon>Roseburia</taxon>
    </lineage>
</organism>
<reference evidence="1 2" key="1">
    <citation type="submission" date="2010-03" db="EMBL/GenBank/DDBJ databases">
        <title>The genome sequence of Roseburia intestinalis XB6B4.</title>
        <authorList>
            <consortium name="metaHIT consortium -- http://www.metahit.eu/"/>
            <person name="Pajon A."/>
            <person name="Turner K."/>
            <person name="Parkhill J."/>
            <person name="Bernalier A."/>
        </authorList>
    </citation>
    <scope>NUCLEOTIDE SEQUENCE [LARGE SCALE GENOMIC DNA]</scope>
    <source>
        <strain evidence="1 2">XB6B4</strain>
    </source>
</reference>
<dbReference type="EMBL" id="FP929050">
    <property type="protein sequence ID" value="CBL14378.1"/>
    <property type="molecule type" value="Genomic_DNA"/>
</dbReference>
<gene>
    <name evidence="1" type="ORF">RO1_42130</name>
</gene>
<protein>
    <submittedName>
        <fullName evidence="1">Uncharacterized protein</fullName>
    </submittedName>
</protein>
<dbReference type="HOGENOM" id="CLU_3429866_0_0_9"/>
<reference evidence="1 2" key="2">
    <citation type="submission" date="2010-03" db="EMBL/GenBank/DDBJ databases">
        <authorList>
            <person name="Pajon A."/>
        </authorList>
    </citation>
    <scope>NUCLEOTIDE SEQUENCE [LARGE SCALE GENOMIC DNA]</scope>
    <source>
        <strain evidence="1 2">XB6B4</strain>
    </source>
</reference>
<evidence type="ECO:0000313" key="1">
    <source>
        <dbReference type="EMBL" id="CBL14378.1"/>
    </source>
</evidence>
<dbReference type="Proteomes" id="UP000008953">
    <property type="component" value="Chromosome"/>
</dbReference>
<proteinExistence type="predicted"/>
<sequence>MVGNMEDFLNLDEGLTKTK</sequence>
<evidence type="ECO:0000313" key="2">
    <source>
        <dbReference type="Proteomes" id="UP000008953"/>
    </source>
</evidence>